<dbReference type="GO" id="GO:0046052">
    <property type="term" value="P:UTP catabolic process"/>
    <property type="evidence" value="ECO:0007669"/>
    <property type="project" value="TreeGrafter"/>
</dbReference>
<dbReference type="GO" id="GO:0006950">
    <property type="term" value="P:response to stress"/>
    <property type="evidence" value="ECO:0007669"/>
    <property type="project" value="UniProtKB-ARBA"/>
</dbReference>
<feature type="domain" description="NTP pyrophosphohydrolase MazG-like" evidence="1">
    <location>
        <begin position="26"/>
        <end position="99"/>
    </location>
</feature>
<evidence type="ECO:0000313" key="2">
    <source>
        <dbReference type="EMBL" id="ENZ12178.1"/>
    </source>
</evidence>
<sequence>MYTFDDLVGIIAKLRSPEGCPWDREQTFESLKKCLSDETQEVFQAIDNDDMENLCEELGDVLLQVILNSQIAKEEGRFTINDVIDGLCRKMVRRHPHVFGGVKVNSVEEGTALWNQIKMQEKAKKP</sequence>
<dbReference type="RefSeq" id="WP_002585411.1">
    <property type="nucleotide sequence ID" value="NZ_KB850980.1"/>
</dbReference>
<dbReference type="GO" id="GO:0046061">
    <property type="term" value="P:dATP catabolic process"/>
    <property type="evidence" value="ECO:0007669"/>
    <property type="project" value="TreeGrafter"/>
</dbReference>
<dbReference type="SUPFAM" id="SSF101386">
    <property type="entry name" value="all-alpha NTP pyrophosphatases"/>
    <property type="match status" value="1"/>
</dbReference>
<dbReference type="Proteomes" id="UP000013085">
    <property type="component" value="Unassembled WGS sequence"/>
</dbReference>
<dbReference type="InterPro" id="IPR004518">
    <property type="entry name" value="MazG-like_dom"/>
</dbReference>
<dbReference type="GO" id="GO:0047429">
    <property type="term" value="F:nucleoside triphosphate diphosphatase activity"/>
    <property type="evidence" value="ECO:0007669"/>
    <property type="project" value="TreeGrafter"/>
</dbReference>
<accession>A0A0E2HKS8</accession>
<dbReference type="GeneID" id="57962994"/>
<dbReference type="HOGENOM" id="CLU_038356_4_1_9"/>
<dbReference type="InterPro" id="IPR048015">
    <property type="entry name" value="NTP-PPase_MazG-like_N"/>
</dbReference>
<dbReference type="NCBIfam" id="TIGR00444">
    <property type="entry name" value="mazG"/>
    <property type="match status" value="1"/>
</dbReference>
<dbReference type="PANTHER" id="PTHR30522:SF0">
    <property type="entry name" value="NUCLEOSIDE TRIPHOSPHATE PYROPHOSPHOHYDROLASE"/>
    <property type="match status" value="1"/>
</dbReference>
<evidence type="ECO:0000313" key="3">
    <source>
        <dbReference type="Proteomes" id="UP000013085"/>
    </source>
</evidence>
<dbReference type="CDD" id="cd11528">
    <property type="entry name" value="NTP-PPase_MazG_Nterm"/>
    <property type="match status" value="1"/>
</dbReference>
<name>A0A0E2HKS8_9FIRM</name>
<dbReference type="PATRIC" id="fig|999408.3.peg.4076"/>
<dbReference type="Pfam" id="PF03819">
    <property type="entry name" value="MazG"/>
    <property type="match status" value="1"/>
</dbReference>
<dbReference type="PANTHER" id="PTHR30522">
    <property type="entry name" value="NUCLEOSIDE TRIPHOSPHATE PYROPHOSPHOHYDROLASE"/>
    <property type="match status" value="1"/>
</dbReference>
<reference evidence="2 3" key="1">
    <citation type="submission" date="2013-01" db="EMBL/GenBank/DDBJ databases">
        <title>The Genome Sequence of Clostridium clostridioforme 90A8.</title>
        <authorList>
            <consortium name="The Broad Institute Genome Sequencing Platform"/>
            <person name="Earl A."/>
            <person name="Ward D."/>
            <person name="Feldgarden M."/>
            <person name="Gevers D."/>
            <person name="Courvalin P."/>
            <person name="Lambert T."/>
            <person name="Walker B."/>
            <person name="Young S.K."/>
            <person name="Zeng Q."/>
            <person name="Gargeya S."/>
            <person name="Fitzgerald M."/>
            <person name="Haas B."/>
            <person name="Abouelleil A."/>
            <person name="Alvarado L."/>
            <person name="Arachchi H.M."/>
            <person name="Berlin A.M."/>
            <person name="Chapman S.B."/>
            <person name="Dewar J."/>
            <person name="Goldberg J."/>
            <person name="Griggs A."/>
            <person name="Gujja S."/>
            <person name="Hansen M."/>
            <person name="Howarth C."/>
            <person name="Imamovic A."/>
            <person name="Larimer J."/>
            <person name="McCowan C."/>
            <person name="Murphy C."/>
            <person name="Neiman D."/>
            <person name="Pearson M."/>
            <person name="Priest M."/>
            <person name="Roberts A."/>
            <person name="Saif S."/>
            <person name="Shea T."/>
            <person name="Sisk P."/>
            <person name="Sykes S."/>
            <person name="Wortman J."/>
            <person name="Nusbaum C."/>
            <person name="Birren B."/>
        </authorList>
    </citation>
    <scope>NUCLEOTIDE SEQUENCE [LARGE SCALE GENOMIC DNA]</scope>
    <source>
        <strain evidence="2 3">90A8</strain>
    </source>
</reference>
<dbReference type="InterPro" id="IPR011551">
    <property type="entry name" value="NTP_PyrPHydrolase_MazG"/>
</dbReference>
<comment type="caution">
    <text evidence="2">The sequence shown here is derived from an EMBL/GenBank/DDBJ whole genome shotgun (WGS) entry which is preliminary data.</text>
</comment>
<organism evidence="2 3">
    <name type="scientific">[Clostridium] clostridioforme 90A8</name>
    <dbReference type="NCBI Taxonomy" id="999408"/>
    <lineage>
        <taxon>Bacteria</taxon>
        <taxon>Bacillati</taxon>
        <taxon>Bacillota</taxon>
        <taxon>Clostridia</taxon>
        <taxon>Lachnospirales</taxon>
        <taxon>Lachnospiraceae</taxon>
        <taxon>Enterocloster</taxon>
    </lineage>
</organism>
<proteinExistence type="predicted"/>
<dbReference type="AlphaFoldDB" id="A0A0E2HKS8"/>
<dbReference type="GO" id="GO:0006203">
    <property type="term" value="P:dGTP catabolic process"/>
    <property type="evidence" value="ECO:0007669"/>
    <property type="project" value="TreeGrafter"/>
</dbReference>
<dbReference type="GO" id="GO:0046076">
    <property type="term" value="P:dTTP catabolic process"/>
    <property type="evidence" value="ECO:0007669"/>
    <property type="project" value="TreeGrafter"/>
</dbReference>
<gene>
    <name evidence="2" type="ORF">HMPREF1090_03809</name>
</gene>
<dbReference type="FunFam" id="1.10.287.1080:FF:000001">
    <property type="entry name" value="Nucleoside triphosphate pyrophosphohydrolase"/>
    <property type="match status" value="1"/>
</dbReference>
<dbReference type="GO" id="GO:0046081">
    <property type="term" value="P:dUTP catabolic process"/>
    <property type="evidence" value="ECO:0007669"/>
    <property type="project" value="TreeGrafter"/>
</dbReference>
<dbReference type="EMBL" id="AGYR01000040">
    <property type="protein sequence ID" value="ENZ12178.1"/>
    <property type="molecule type" value="Genomic_DNA"/>
</dbReference>
<protein>
    <submittedName>
        <fullName evidence="2">MazG family protein</fullName>
    </submittedName>
</protein>
<dbReference type="GO" id="GO:0046047">
    <property type="term" value="P:TTP catabolic process"/>
    <property type="evidence" value="ECO:0007669"/>
    <property type="project" value="TreeGrafter"/>
</dbReference>
<evidence type="ECO:0000259" key="1">
    <source>
        <dbReference type="Pfam" id="PF03819"/>
    </source>
</evidence>
<dbReference type="Gene3D" id="1.10.287.1080">
    <property type="entry name" value="MazG-like"/>
    <property type="match status" value="1"/>
</dbReference>